<dbReference type="GO" id="GO:0034045">
    <property type="term" value="C:phagophore assembly site membrane"/>
    <property type="evidence" value="ECO:0007669"/>
    <property type="project" value="TreeGrafter"/>
</dbReference>
<dbReference type="PANTHER" id="PTHR19878">
    <property type="entry name" value="AUTOPHAGY PROTEIN 16-LIKE"/>
    <property type="match status" value="1"/>
</dbReference>
<evidence type="ECO:0000313" key="4">
    <source>
        <dbReference type="RefSeq" id="XP_030077138.1"/>
    </source>
</evidence>
<dbReference type="OrthoDB" id="8949486at2759"/>
<evidence type="ECO:0000313" key="5">
    <source>
        <dbReference type="RefSeq" id="XP_030077139.1"/>
    </source>
</evidence>
<dbReference type="GO" id="GO:0034274">
    <property type="term" value="C:Atg12-Atg5-Atg16 complex"/>
    <property type="evidence" value="ECO:0007669"/>
    <property type="project" value="TreeGrafter"/>
</dbReference>
<keyword evidence="3" id="KW-1185">Reference proteome</keyword>
<dbReference type="PANTHER" id="PTHR19878:SF6">
    <property type="entry name" value="AUTOPHAGY-RELATED PROTEIN 16-1"/>
    <property type="match status" value="1"/>
</dbReference>
<dbReference type="RefSeq" id="XP_030077138.1">
    <property type="nucleotide sequence ID" value="XM_030221278.1"/>
</dbReference>
<dbReference type="RefSeq" id="XP_030077142.1">
    <property type="nucleotide sequence ID" value="XM_030221282.1"/>
</dbReference>
<feature type="domain" description="Autophagy-related protein 16" evidence="2">
    <location>
        <begin position="8"/>
        <end position="191"/>
    </location>
</feature>
<evidence type="ECO:0000259" key="2">
    <source>
        <dbReference type="Pfam" id="PF08614"/>
    </source>
</evidence>
<dbReference type="GeneID" id="115481854"/>
<protein>
    <submittedName>
        <fullName evidence="4 5">Autophagy-related protein 16-like</fullName>
    </submittedName>
</protein>
<evidence type="ECO:0000313" key="6">
    <source>
        <dbReference type="RefSeq" id="XP_030077140.1"/>
    </source>
</evidence>
<keyword evidence="1" id="KW-0175">Coiled coil</keyword>
<sequence>MEKTWKIHIKTELGRRDRTEKDAYQKLLHTYAKLMERLDLQKFLADKLQLEISNTESSASPPQERMQLNIAALHVQYELEVSELRKVQTELSQTVLDLNKTLQLKESEIQEYQSRISRSAQEIRLLMKRCSEQENSLEELEQSHQLLRNEHDVLQLKTRALEEQLHRTESENQKLVTRWMEEKALEADRVNCYNEQEEKFLRAVVKLKQKLALLRGRSFDKLQV</sequence>
<evidence type="ECO:0000313" key="3">
    <source>
        <dbReference type="Proteomes" id="UP000515156"/>
    </source>
</evidence>
<gene>
    <name evidence="4 5 6 7 8" type="primary">LOC115481854</name>
</gene>
<evidence type="ECO:0000313" key="7">
    <source>
        <dbReference type="RefSeq" id="XP_030077141.1"/>
    </source>
</evidence>
<evidence type="ECO:0000313" key="8">
    <source>
        <dbReference type="RefSeq" id="XP_030077142.1"/>
    </source>
</evidence>
<dbReference type="Proteomes" id="UP000515156">
    <property type="component" value="Chromosome 12"/>
</dbReference>
<evidence type="ECO:0000256" key="1">
    <source>
        <dbReference type="SAM" id="Coils"/>
    </source>
</evidence>
<feature type="coiled-coil region" evidence="1">
    <location>
        <begin position="95"/>
        <end position="178"/>
    </location>
</feature>
<reference evidence="4 5" key="1">
    <citation type="submission" date="2025-04" db="UniProtKB">
        <authorList>
            <consortium name="RefSeq"/>
        </authorList>
    </citation>
    <scope>IDENTIFICATION</scope>
</reference>
<name>A0A6P7ZUM7_9AMPH</name>
<dbReference type="GO" id="GO:0043495">
    <property type="term" value="F:protein-membrane adaptor activity"/>
    <property type="evidence" value="ECO:0007669"/>
    <property type="project" value="TreeGrafter"/>
</dbReference>
<dbReference type="AlphaFoldDB" id="A0A6P7ZUM7"/>
<dbReference type="GO" id="GO:0000045">
    <property type="term" value="P:autophagosome assembly"/>
    <property type="evidence" value="ECO:0007669"/>
    <property type="project" value="InterPro"/>
</dbReference>
<dbReference type="InterPro" id="IPR013923">
    <property type="entry name" value="Autophagy-rel_prot_16_dom"/>
</dbReference>
<dbReference type="InterPro" id="IPR045160">
    <property type="entry name" value="ATG16"/>
</dbReference>
<accession>A0A6P7ZUM7</accession>
<organism evidence="3 5">
    <name type="scientific">Microcaecilia unicolor</name>
    <dbReference type="NCBI Taxonomy" id="1415580"/>
    <lineage>
        <taxon>Eukaryota</taxon>
        <taxon>Metazoa</taxon>
        <taxon>Chordata</taxon>
        <taxon>Craniata</taxon>
        <taxon>Vertebrata</taxon>
        <taxon>Euteleostomi</taxon>
        <taxon>Amphibia</taxon>
        <taxon>Gymnophiona</taxon>
        <taxon>Siphonopidae</taxon>
        <taxon>Microcaecilia</taxon>
    </lineage>
</organism>
<dbReference type="RefSeq" id="XP_030077140.1">
    <property type="nucleotide sequence ID" value="XM_030221280.1"/>
</dbReference>
<dbReference type="RefSeq" id="XP_030077139.1">
    <property type="nucleotide sequence ID" value="XM_030221279.1"/>
</dbReference>
<dbReference type="GO" id="GO:0000421">
    <property type="term" value="C:autophagosome membrane"/>
    <property type="evidence" value="ECO:0007669"/>
    <property type="project" value="TreeGrafter"/>
</dbReference>
<proteinExistence type="predicted"/>
<dbReference type="KEGG" id="muo:115481854"/>
<dbReference type="Pfam" id="PF08614">
    <property type="entry name" value="ATG16"/>
    <property type="match status" value="1"/>
</dbReference>
<dbReference type="RefSeq" id="XP_030077141.1">
    <property type="nucleotide sequence ID" value="XM_030221281.1"/>
</dbReference>